<dbReference type="InterPro" id="IPR036770">
    <property type="entry name" value="Ankyrin_rpt-contain_sf"/>
</dbReference>
<reference evidence="5" key="1">
    <citation type="submission" date="2015-11" db="EMBL/GenBank/DDBJ databases">
        <title>De novo transcriptome assembly of four potential Pierce s Disease insect vectors from Arizona vineyards.</title>
        <authorList>
            <person name="Tassone E.E."/>
        </authorList>
    </citation>
    <scope>NUCLEOTIDE SEQUENCE</scope>
</reference>
<organism evidence="5">
    <name type="scientific">Graphocephala atropunctata</name>
    <dbReference type="NCBI Taxonomy" id="36148"/>
    <lineage>
        <taxon>Eukaryota</taxon>
        <taxon>Metazoa</taxon>
        <taxon>Ecdysozoa</taxon>
        <taxon>Arthropoda</taxon>
        <taxon>Hexapoda</taxon>
        <taxon>Insecta</taxon>
        <taxon>Pterygota</taxon>
        <taxon>Neoptera</taxon>
        <taxon>Paraneoptera</taxon>
        <taxon>Hemiptera</taxon>
        <taxon>Auchenorrhyncha</taxon>
        <taxon>Membracoidea</taxon>
        <taxon>Cicadellidae</taxon>
        <taxon>Cicadellinae</taxon>
        <taxon>Cicadellini</taxon>
        <taxon>Graphocephala</taxon>
    </lineage>
</organism>
<feature type="repeat" description="ANK" evidence="3">
    <location>
        <begin position="70"/>
        <end position="102"/>
    </location>
</feature>
<dbReference type="GO" id="GO:0035556">
    <property type="term" value="P:intracellular signal transduction"/>
    <property type="evidence" value="ECO:0007669"/>
    <property type="project" value="InterPro"/>
</dbReference>
<evidence type="ECO:0000256" key="3">
    <source>
        <dbReference type="PROSITE-ProRule" id="PRU00023"/>
    </source>
</evidence>
<evidence type="ECO:0000256" key="2">
    <source>
        <dbReference type="ARBA" id="ARBA00023043"/>
    </source>
</evidence>
<dbReference type="Gene3D" id="1.10.750.20">
    <property type="entry name" value="SOCS box"/>
    <property type="match status" value="1"/>
</dbReference>
<evidence type="ECO:0000313" key="5">
    <source>
        <dbReference type="EMBL" id="JAT29528.1"/>
    </source>
</evidence>
<proteinExistence type="predicted"/>
<dbReference type="AlphaFoldDB" id="A0A1B6M0T1"/>
<feature type="repeat" description="ANK" evidence="3">
    <location>
        <begin position="165"/>
        <end position="197"/>
    </location>
</feature>
<dbReference type="CDD" id="cd03716">
    <property type="entry name" value="SOCS_ASB_like"/>
    <property type="match status" value="1"/>
</dbReference>
<dbReference type="EMBL" id="GEBQ01010449">
    <property type="protein sequence ID" value="JAT29528.1"/>
    <property type="molecule type" value="Transcribed_RNA"/>
</dbReference>
<dbReference type="SMART" id="SM00248">
    <property type="entry name" value="ANK"/>
    <property type="match status" value="9"/>
</dbReference>
<dbReference type="PANTHER" id="PTHR24166:SF48">
    <property type="entry name" value="PROTEIN VAPYRIN"/>
    <property type="match status" value="1"/>
</dbReference>
<dbReference type="Pfam" id="PF13637">
    <property type="entry name" value="Ank_4"/>
    <property type="match status" value="1"/>
</dbReference>
<dbReference type="Pfam" id="PF07525">
    <property type="entry name" value="SOCS_box"/>
    <property type="match status" value="1"/>
</dbReference>
<feature type="domain" description="SOCS box" evidence="4">
    <location>
        <begin position="349"/>
        <end position="405"/>
    </location>
</feature>
<keyword evidence="2 3" id="KW-0040">ANK repeat</keyword>
<dbReference type="SUPFAM" id="SSF158235">
    <property type="entry name" value="SOCS box-like"/>
    <property type="match status" value="1"/>
</dbReference>
<dbReference type="Gene3D" id="1.25.40.20">
    <property type="entry name" value="Ankyrin repeat-containing domain"/>
    <property type="match status" value="3"/>
</dbReference>
<dbReference type="InterPro" id="IPR001496">
    <property type="entry name" value="SOCS_box"/>
</dbReference>
<dbReference type="Pfam" id="PF00023">
    <property type="entry name" value="Ank"/>
    <property type="match status" value="1"/>
</dbReference>
<dbReference type="SMART" id="SM00969">
    <property type="entry name" value="SOCS_box"/>
    <property type="match status" value="1"/>
</dbReference>
<gene>
    <name evidence="5" type="ORF">g.23928</name>
</gene>
<dbReference type="SUPFAM" id="SSF48403">
    <property type="entry name" value="Ankyrin repeat"/>
    <property type="match status" value="1"/>
</dbReference>
<feature type="repeat" description="ANK" evidence="3">
    <location>
        <begin position="37"/>
        <end position="69"/>
    </location>
</feature>
<dbReference type="PROSITE" id="PS50297">
    <property type="entry name" value="ANK_REP_REGION"/>
    <property type="match status" value="5"/>
</dbReference>
<dbReference type="Pfam" id="PF12796">
    <property type="entry name" value="Ank_2"/>
    <property type="match status" value="1"/>
</dbReference>
<dbReference type="InterPro" id="IPR002110">
    <property type="entry name" value="Ankyrin_rpt"/>
</dbReference>
<dbReference type="FunFam" id="1.10.750.20:FF:000001">
    <property type="entry name" value="Ankyrin repeat and SOCS box containing 1"/>
    <property type="match status" value="1"/>
</dbReference>
<dbReference type="InterPro" id="IPR036036">
    <property type="entry name" value="SOCS_box-like_dom_sf"/>
</dbReference>
<evidence type="ECO:0000256" key="1">
    <source>
        <dbReference type="ARBA" id="ARBA00022737"/>
    </source>
</evidence>
<keyword evidence="1" id="KW-0677">Repeat</keyword>
<dbReference type="InterPro" id="IPR050889">
    <property type="entry name" value="Dendritic_Spine_Reg/Scaffold"/>
</dbReference>
<feature type="repeat" description="ANK" evidence="3">
    <location>
        <begin position="136"/>
        <end position="168"/>
    </location>
</feature>
<accession>A0A1B6M0T1</accession>
<feature type="repeat" description="ANK" evidence="3">
    <location>
        <begin position="198"/>
        <end position="230"/>
    </location>
</feature>
<feature type="repeat" description="ANK" evidence="3">
    <location>
        <begin position="103"/>
        <end position="135"/>
    </location>
</feature>
<dbReference type="PROSITE" id="PS50225">
    <property type="entry name" value="SOCS"/>
    <property type="match status" value="1"/>
</dbReference>
<name>A0A1B6M0T1_9HEMI</name>
<sequence>MSTSLEIQLMEAIRESQIDIVQSLIDKGCKVNVGDMDNLTPLHLAAMKDRYCIAELLIARGANVNQKTTDKMAPLHYAAVRGFCEMVALLLGCGAVVDPLDANDRTPLMLAVIRDHVDVVELLVRHGAKVNIEEIHGYTPLCEAVWNKSVEMAGLLLRAGAKQTQSQNLLHYAVLHRHTAMAELLLSHGAYPNLRDDQGDTPLLRAITCCHLDMVRLLLRYDANPNFTNSVTSKTPLHQAVRVPSCDAMFQELLELLCQYNVDLDQADGVGLTPFIDALYCKNVNGAAALVRAGADVNKSCTIPSSSPHLSSTLRLAIILPDSLVHLIVVAGLDLSKQEVPELPSVKDTKPIIGWVRHMKTNPRCLADWCRLKIRSYLGNRALVVIPTLHIPQSLKKFLLYQDIVVEKVERFSFVCGRDRF</sequence>
<dbReference type="PANTHER" id="PTHR24166">
    <property type="entry name" value="ROLLING PEBBLES, ISOFORM B"/>
    <property type="match status" value="1"/>
</dbReference>
<protein>
    <recommendedName>
        <fullName evidence="4">SOCS box domain-containing protein</fullName>
    </recommendedName>
</protein>
<evidence type="ECO:0000259" key="4">
    <source>
        <dbReference type="PROSITE" id="PS50225"/>
    </source>
</evidence>
<dbReference type="PROSITE" id="PS50088">
    <property type="entry name" value="ANK_REPEAT"/>
    <property type="match status" value="6"/>
</dbReference>